<dbReference type="EMBL" id="LNQB01000083">
    <property type="protein sequence ID" value="OAP41955.1"/>
    <property type="molecule type" value="Genomic_DNA"/>
</dbReference>
<comment type="caution">
    <text evidence="1">The sequence shown here is derived from an EMBL/GenBank/DDBJ whole genome shotgun (WGS) entry which is preliminary data.</text>
</comment>
<organism evidence="1 2">
    <name type="scientific">Sinorhizobium saheli</name>
    <dbReference type="NCBI Taxonomy" id="36856"/>
    <lineage>
        <taxon>Bacteria</taxon>
        <taxon>Pseudomonadati</taxon>
        <taxon>Pseudomonadota</taxon>
        <taxon>Alphaproteobacteria</taxon>
        <taxon>Hyphomicrobiales</taxon>
        <taxon>Rhizobiaceae</taxon>
        <taxon>Sinorhizobium/Ensifer group</taxon>
        <taxon>Sinorhizobium</taxon>
    </lineage>
</organism>
<accession>A0A178Y5E8</accession>
<evidence type="ECO:0000313" key="2">
    <source>
        <dbReference type="Proteomes" id="UP000078507"/>
    </source>
</evidence>
<keyword evidence="2" id="KW-1185">Reference proteome</keyword>
<dbReference type="RefSeq" id="WP_066876685.1">
    <property type="nucleotide sequence ID" value="NZ_LNQB01000083.1"/>
</dbReference>
<dbReference type="Pfam" id="PF07024">
    <property type="entry name" value="ImpE"/>
    <property type="match status" value="1"/>
</dbReference>
<evidence type="ECO:0000313" key="1">
    <source>
        <dbReference type="EMBL" id="OAP41955.1"/>
    </source>
</evidence>
<protein>
    <submittedName>
        <fullName evidence="1">Nitrogen fixation protein</fullName>
    </submittedName>
</protein>
<name>A0A178Y5E8_SINSA</name>
<reference evidence="1 2" key="1">
    <citation type="submission" date="2015-11" db="EMBL/GenBank/DDBJ databases">
        <title>Ensifer anhuiense sp. nov., an effective nitrogen fixation bacterium with Glycine soja.</title>
        <authorList>
            <person name="Yan H."/>
            <person name="Chen W."/>
        </authorList>
    </citation>
    <scope>NUCLEOTIDE SEQUENCE [LARGE SCALE GENOMIC DNA]</scope>
    <source>
        <strain evidence="1 2">LMG 7837</strain>
    </source>
</reference>
<dbReference type="Proteomes" id="UP000078507">
    <property type="component" value="Unassembled WGS sequence"/>
</dbReference>
<dbReference type="OrthoDB" id="5416084at2"/>
<dbReference type="STRING" id="36856.ATB98_05925"/>
<gene>
    <name evidence="1" type="ORF">ATB98_05925</name>
</gene>
<sequence>MSFAARVAEFLANDALLDAMDAAKSHVKSAPTDKAARHLYIDLLVLLGEYERADAQCSLAAGFAPEETMGFALLRNQLRAMAARDAWFGDAAVPAFPQGPSDLDKAAVKLGIAHRAGAASEAVVALDELERLRGERAMLWNGKPVTDLRDLDDRTPHALEVIMTGGAYLWVDFTKIASVRVEPIARPRDLAFRRAELTLNDGAVASVLLPAIYHGTTADERLLLGRETVWISEGSGITTGRGQRCLLAGCELVSFHDAVTLAAAGGETADARIAHG</sequence>
<dbReference type="InterPro" id="IPR009211">
    <property type="entry name" value="TagJ"/>
</dbReference>
<proteinExistence type="predicted"/>
<dbReference type="Gene3D" id="1.25.40.10">
    <property type="entry name" value="Tetratricopeptide repeat domain"/>
    <property type="match status" value="1"/>
</dbReference>
<dbReference type="PIRSF" id="PIRSF029288">
    <property type="entry name" value="SciE_ImpE"/>
    <property type="match status" value="1"/>
</dbReference>
<dbReference type="AlphaFoldDB" id="A0A178Y5E8"/>
<dbReference type="SUPFAM" id="SSF144059">
    <property type="entry name" value="ImpE-like"/>
    <property type="match status" value="1"/>
</dbReference>
<dbReference type="InterPro" id="IPR011990">
    <property type="entry name" value="TPR-like_helical_dom_sf"/>
</dbReference>